<sequence length="988" mass="110012">MNRQVKKTLKISGITLGTVLLVLLVAIAFVINFIVTPKKLTPVVLDAANQTLNAHLDMESVELTFFSTFPQFGLKVKNGSLVSKALNDSSWCKTDSLLSFKECVLTVNPIAYLTENRIVVHNLSLEEVAVYAYRNKTGKANWEVTRASVDTIPADTASTDFNSEIDIRNIELKHANLVFDDRNTDIYSRIDDANLKLRLSLTKGVSTLGLKFDNKNILFWQQGELLVNKIATSLRTDIMVDRQTAVWKLKDTELDVNGIRLDVNGAFRRDTVAKTIGMDLEYGLHAPSMETVLRMIPKSYVKDSKVSAKGEVTVSGRVRGVYGDKKLPAVSLKIGIKEASAQYKGLPYGIDEVTADFDAYVDLMRHQPSYLNLKIFHFKGAHTEVLADAKVDDLLDDPLITFHTKSTVDLDALAKTFPLQESVTITGKLDADMGMKCRLSALKKQDIGRMKLGGKLELKDFELKDTAKDFDFLGNATFRFRDNETLQAQMDVRKLVLRSRFLSSDIERLVANVSSTNPQDTNRIVSLQCDMEVSKLRASMGDSIKLYSARAKAQAALGPQEVDVTKPAIDFSLRADSLFFSAAGTRMAMNVAGIKMKADKLNDSLWMPKGIVGFNRLRFRTPEFGLPIRMSKTAVTVDGPKITLKNASVRIGRSNMTATGDMMGVYRAMTKGEKLTAHLSLTSDLIDCNQLINSLSFPEDTTEVLTDSVPSEMKLFVIPRNIDFELQTDLKKVIFEKMLFENVHGAVDIKNQAIHLEDLSMRALDADMKAVMVYKAGSPRGGYAGFDFKIRNINIAKLVDFVPALDTIVPMLRSFKGRVMFDVAADARLDSAMNIRIPTLRSAIHIKGDSLVLMDGETFAEISKMLMFKNKKENVFDSISVNVTVHDGNVTVYPFLVEIDRYKAAVGGEQGLDMNFNYHISILKSPLPFKAGVNISGNLDKMKFRIGKAKYKDAVTPAAVHRVDSTRMNMGNEIVNRFRRVVLGRQPR</sequence>
<dbReference type="PANTHER" id="PTHR30441">
    <property type="entry name" value="DUF748 DOMAIN-CONTAINING PROTEIN"/>
    <property type="match status" value="1"/>
</dbReference>
<name>A0A015TYL3_BACFG</name>
<keyword evidence="1" id="KW-0472">Membrane</keyword>
<keyword evidence="1" id="KW-1133">Transmembrane helix</keyword>
<evidence type="ECO:0000313" key="3">
    <source>
        <dbReference type="EMBL" id="EXY75986.1"/>
    </source>
</evidence>
<comment type="caution">
    <text evidence="3">The sequence shown here is derived from an EMBL/GenBank/DDBJ whole genome shotgun (WGS) entry which is preliminary data.</text>
</comment>
<organism evidence="3 4">
    <name type="scientific">Bacteroides fragilis str. 3988T(B)14</name>
    <dbReference type="NCBI Taxonomy" id="1339315"/>
    <lineage>
        <taxon>Bacteria</taxon>
        <taxon>Pseudomonadati</taxon>
        <taxon>Bacteroidota</taxon>
        <taxon>Bacteroidia</taxon>
        <taxon>Bacteroidales</taxon>
        <taxon>Bacteroidaceae</taxon>
        <taxon>Bacteroides</taxon>
    </lineage>
</organism>
<dbReference type="Pfam" id="PF05170">
    <property type="entry name" value="AsmA"/>
    <property type="match status" value="1"/>
</dbReference>
<dbReference type="InterPro" id="IPR007844">
    <property type="entry name" value="AsmA"/>
</dbReference>
<dbReference type="InterPro" id="IPR052894">
    <property type="entry name" value="AsmA-related"/>
</dbReference>
<feature type="domain" description="AsmA" evidence="2">
    <location>
        <begin position="6"/>
        <end position="221"/>
    </location>
</feature>
<dbReference type="Proteomes" id="UP000020529">
    <property type="component" value="Unassembled WGS sequence"/>
</dbReference>
<feature type="transmembrane region" description="Helical" evidence="1">
    <location>
        <begin position="12"/>
        <end position="35"/>
    </location>
</feature>
<keyword evidence="1" id="KW-0812">Transmembrane</keyword>
<dbReference type="EMBL" id="JGCY01000220">
    <property type="protein sequence ID" value="EXY75986.1"/>
    <property type="molecule type" value="Genomic_DNA"/>
</dbReference>
<reference evidence="3 4" key="1">
    <citation type="submission" date="2014-02" db="EMBL/GenBank/DDBJ databases">
        <authorList>
            <person name="Sears C."/>
            <person name="Carroll K."/>
            <person name="Sack B.R."/>
            <person name="Qadri F."/>
            <person name="Myers L.L."/>
            <person name="Chung G.-T."/>
            <person name="Escheverria P."/>
            <person name="Fraser C.M."/>
            <person name="Sadzewicz L."/>
            <person name="Shefchek K.A."/>
            <person name="Tallon L."/>
            <person name="Das S.P."/>
            <person name="Daugherty S."/>
            <person name="Mongodin E.F."/>
        </authorList>
    </citation>
    <scope>NUCLEOTIDE SEQUENCE [LARGE SCALE GENOMIC DNA]</scope>
    <source>
        <strain evidence="4">3988T(B)14</strain>
    </source>
</reference>
<dbReference type="GO" id="GO:0090313">
    <property type="term" value="P:regulation of protein targeting to membrane"/>
    <property type="evidence" value="ECO:0007669"/>
    <property type="project" value="TreeGrafter"/>
</dbReference>
<dbReference type="RefSeq" id="WP_005801878.1">
    <property type="nucleotide sequence ID" value="NZ_JGCY01000220.1"/>
</dbReference>
<gene>
    <name evidence="3" type="ORF">M124_0195</name>
</gene>
<dbReference type="PATRIC" id="fig|1339315.3.peg.1013"/>
<dbReference type="PANTHER" id="PTHR30441:SF8">
    <property type="entry name" value="DUF748 DOMAIN-CONTAINING PROTEIN"/>
    <property type="match status" value="1"/>
</dbReference>
<accession>A0A015TYL3</accession>
<evidence type="ECO:0000313" key="4">
    <source>
        <dbReference type="Proteomes" id="UP000020529"/>
    </source>
</evidence>
<dbReference type="AlphaFoldDB" id="A0A015TYL3"/>
<proteinExistence type="predicted"/>
<dbReference type="GO" id="GO:0005886">
    <property type="term" value="C:plasma membrane"/>
    <property type="evidence" value="ECO:0007669"/>
    <property type="project" value="TreeGrafter"/>
</dbReference>
<evidence type="ECO:0000256" key="1">
    <source>
        <dbReference type="SAM" id="Phobius"/>
    </source>
</evidence>
<evidence type="ECO:0000259" key="2">
    <source>
        <dbReference type="Pfam" id="PF05170"/>
    </source>
</evidence>
<protein>
    <recommendedName>
        <fullName evidence="2">AsmA domain-containing protein</fullName>
    </recommendedName>
</protein>